<accession>A0ABR4DBD5</accession>
<keyword evidence="3" id="KW-1185">Reference proteome</keyword>
<evidence type="ECO:0008006" key="4">
    <source>
        <dbReference type="Google" id="ProtNLM"/>
    </source>
</evidence>
<reference evidence="2 3" key="1">
    <citation type="journal article" date="2024" name="Commun. Biol.">
        <title>Comparative genomic analysis of thermophilic fungi reveals convergent evolutionary adaptations and gene losses.</title>
        <authorList>
            <person name="Steindorff A.S."/>
            <person name="Aguilar-Pontes M.V."/>
            <person name="Robinson A.J."/>
            <person name="Andreopoulos B."/>
            <person name="LaButti K."/>
            <person name="Kuo A."/>
            <person name="Mondo S."/>
            <person name="Riley R."/>
            <person name="Otillar R."/>
            <person name="Haridas S."/>
            <person name="Lipzen A."/>
            <person name="Grimwood J."/>
            <person name="Schmutz J."/>
            <person name="Clum A."/>
            <person name="Reid I.D."/>
            <person name="Moisan M.C."/>
            <person name="Butler G."/>
            <person name="Nguyen T.T.M."/>
            <person name="Dewar K."/>
            <person name="Conant G."/>
            <person name="Drula E."/>
            <person name="Henrissat B."/>
            <person name="Hansel C."/>
            <person name="Singer S."/>
            <person name="Hutchinson M.I."/>
            <person name="de Vries R.P."/>
            <person name="Natvig D.O."/>
            <person name="Powell A.J."/>
            <person name="Tsang A."/>
            <person name="Grigoriev I.V."/>
        </authorList>
    </citation>
    <scope>NUCLEOTIDE SEQUENCE [LARGE SCALE GENOMIC DNA]</scope>
    <source>
        <strain evidence="2 3">ATCC 22073</strain>
    </source>
</reference>
<dbReference type="GeneID" id="98126135"/>
<sequence length="664" mass="72715">MGRMFLTAEERAKRDDDLRAPQKRTGLLPVCGSRWAPAPPGLRSRVLLKRLAAVITVASLVYLFVHNLPTNVPARPSRRPVYLTPAEQARLGQRPGAPGPMPNLEAPGQKPDRRPPSTAEGHDGAPASAAYSGLVKFERLAETLQDLPGGVGPSASNSPNVLFAAANLRSAAHLLPLACRMGEEGLNNVHFALLGGTGISINDLKAVNGIDESCNATFHDGRPDMATKSATKRLRQSVLRAIYHINESMHPKALIVDASESEEDYFLAAVRQQATVSGMTLIELPENAHLHLGWIATLDGSSLAAWGKVNIEILIAASPALPGSLVHLLKSLSAADFSAGPIPHLTIELPPHIDRPTADFLKAFQWPPGRRNATSSSPSRLTLRHRIQRANAAEEENSVRFFESFWPQANSEYSHLLVLSPQVEVSTGFFRFLKHAVLHYLYSSNATTQQWDNRLLGIGLDYLTAIIDPGIDSPHFPPNQHGPVLCQAPSGYAFLFTGPKWAELHALVSESIAYRERTKKTLSRFFTDRLVPKSHPAWVEHALRLVRARGYVALYPSPHTYLFVNHEPDGSPGEHAGAGDARHGSERATAQRSWLFDSSALQPLDELPLRSWDGGVRTREEIDQEATAYTEEFRRAVGGCERLGAEETKPRASARDLFCLAEED</sequence>
<comment type="caution">
    <text evidence="2">The sequence shown here is derived from an EMBL/GenBank/DDBJ whole genome shotgun (WGS) entry which is preliminary data.</text>
</comment>
<organism evidence="2 3">
    <name type="scientific">Remersonia thermophila</name>
    <dbReference type="NCBI Taxonomy" id="72144"/>
    <lineage>
        <taxon>Eukaryota</taxon>
        <taxon>Fungi</taxon>
        <taxon>Dikarya</taxon>
        <taxon>Ascomycota</taxon>
        <taxon>Pezizomycotina</taxon>
        <taxon>Sordariomycetes</taxon>
        <taxon>Sordariomycetidae</taxon>
        <taxon>Sordariales</taxon>
        <taxon>Sordariales incertae sedis</taxon>
        <taxon>Remersonia</taxon>
    </lineage>
</organism>
<feature type="compositionally biased region" description="Basic and acidic residues" evidence="1">
    <location>
        <begin position="110"/>
        <end position="123"/>
    </location>
</feature>
<evidence type="ECO:0000313" key="2">
    <source>
        <dbReference type="EMBL" id="KAL2267669.1"/>
    </source>
</evidence>
<feature type="region of interest" description="Disordered" evidence="1">
    <location>
        <begin position="90"/>
        <end position="125"/>
    </location>
</feature>
<evidence type="ECO:0000256" key="1">
    <source>
        <dbReference type="SAM" id="MobiDB-lite"/>
    </source>
</evidence>
<evidence type="ECO:0000313" key="3">
    <source>
        <dbReference type="Proteomes" id="UP001600064"/>
    </source>
</evidence>
<dbReference type="PANTHER" id="PTHR33604">
    <property type="entry name" value="OSJNBA0004B13.7 PROTEIN"/>
    <property type="match status" value="1"/>
</dbReference>
<name>A0ABR4DBD5_9PEZI</name>
<dbReference type="Proteomes" id="UP001600064">
    <property type="component" value="Unassembled WGS sequence"/>
</dbReference>
<proteinExistence type="predicted"/>
<dbReference type="PANTHER" id="PTHR33604:SF3">
    <property type="entry name" value="OSJNBA0004B13.7 PROTEIN"/>
    <property type="match status" value="1"/>
</dbReference>
<gene>
    <name evidence="2" type="ORF">VTJ83DRAFT_4946</name>
</gene>
<dbReference type="EMBL" id="JAZGUE010000004">
    <property type="protein sequence ID" value="KAL2267669.1"/>
    <property type="molecule type" value="Genomic_DNA"/>
</dbReference>
<protein>
    <recommendedName>
        <fullName evidence="4">Glycosyltransferase 2</fullName>
    </recommendedName>
</protein>
<dbReference type="RefSeq" id="XP_070866396.1">
    <property type="nucleotide sequence ID" value="XM_071011491.1"/>
</dbReference>